<sequence>MMIFVGTEYKGGRQFHVWLNDRATTEDLIEAISVHEKISSSSFIIQHPHIPILPNIKLIEQGLIDFSVVHLYLLEDLRLKEIKRKEELKKEYEERGRYLSKKDGKLKLRRRTRKALLFHKKQKQQEKRGNGFLPCFKEFEKVLTENNNNNNKHLDLISSSSSSMGFSKISISNLSSDSTNQHHKDGISEPLINTSRNQKSLLTSRPLKRRSSNYNHHKQHSFNLWKNGNSPLIPSTSTSTSSNKPLPATADSSISHTTRTISSTSSDYRHSQCSPSSPSSSYSSSTARVLLSSYAKNSGQYREITPTLPQYPSQLPSPRRPWEER</sequence>
<evidence type="ECO:0000256" key="1">
    <source>
        <dbReference type="SAM" id="MobiDB-lite"/>
    </source>
</evidence>
<name>A0AAX4JK67_9TREE</name>
<feature type="compositionally biased region" description="Basic residues" evidence="1">
    <location>
        <begin position="206"/>
        <end position="220"/>
    </location>
</feature>
<proteinExistence type="predicted"/>
<dbReference type="Proteomes" id="UP001355207">
    <property type="component" value="Chromosome 1"/>
</dbReference>
<protein>
    <submittedName>
        <fullName evidence="2">Uncharacterized protein</fullName>
    </submittedName>
</protein>
<dbReference type="AlphaFoldDB" id="A0AAX4JK67"/>
<feature type="compositionally biased region" description="Polar residues" evidence="1">
    <location>
        <begin position="191"/>
        <end position="203"/>
    </location>
</feature>
<evidence type="ECO:0000313" key="2">
    <source>
        <dbReference type="EMBL" id="WWC85802.1"/>
    </source>
</evidence>
<evidence type="ECO:0000313" key="3">
    <source>
        <dbReference type="Proteomes" id="UP001355207"/>
    </source>
</evidence>
<feature type="compositionally biased region" description="Low complexity" evidence="1">
    <location>
        <begin position="252"/>
        <end position="293"/>
    </location>
</feature>
<dbReference type="RefSeq" id="XP_066072565.1">
    <property type="nucleotide sequence ID" value="XM_066216468.1"/>
</dbReference>
<keyword evidence="3" id="KW-1185">Reference proteome</keyword>
<gene>
    <name evidence="2" type="ORF">L201_000669</name>
</gene>
<feature type="region of interest" description="Disordered" evidence="1">
    <location>
        <begin position="174"/>
        <end position="325"/>
    </location>
</feature>
<dbReference type="GeneID" id="91091341"/>
<reference evidence="2 3" key="1">
    <citation type="submission" date="2024-01" db="EMBL/GenBank/DDBJ databases">
        <title>Comparative genomics of Cryptococcus and Kwoniella reveals pathogenesis evolution and contrasting modes of karyotype evolution via chromosome fusion or intercentromeric recombination.</title>
        <authorList>
            <person name="Coelho M.A."/>
            <person name="David-Palma M."/>
            <person name="Shea T."/>
            <person name="Bowers K."/>
            <person name="McGinley-Smith S."/>
            <person name="Mohammad A.W."/>
            <person name="Gnirke A."/>
            <person name="Yurkov A.M."/>
            <person name="Nowrousian M."/>
            <person name="Sun S."/>
            <person name="Cuomo C.A."/>
            <person name="Heitman J."/>
        </authorList>
    </citation>
    <scope>NUCLEOTIDE SEQUENCE [LARGE SCALE GENOMIC DNA]</scope>
    <source>
        <strain evidence="2 3">CBS 6074</strain>
    </source>
</reference>
<feature type="compositionally biased region" description="Polar residues" evidence="1">
    <location>
        <begin position="221"/>
        <end position="234"/>
    </location>
</feature>
<organism evidence="2 3">
    <name type="scientific">Kwoniella dendrophila CBS 6074</name>
    <dbReference type="NCBI Taxonomy" id="1295534"/>
    <lineage>
        <taxon>Eukaryota</taxon>
        <taxon>Fungi</taxon>
        <taxon>Dikarya</taxon>
        <taxon>Basidiomycota</taxon>
        <taxon>Agaricomycotina</taxon>
        <taxon>Tremellomycetes</taxon>
        <taxon>Tremellales</taxon>
        <taxon>Cryptococcaceae</taxon>
        <taxon>Kwoniella</taxon>
    </lineage>
</organism>
<feature type="compositionally biased region" description="Polar residues" evidence="1">
    <location>
        <begin position="307"/>
        <end position="316"/>
    </location>
</feature>
<accession>A0AAX4JK67</accession>
<dbReference type="EMBL" id="CP144098">
    <property type="protein sequence ID" value="WWC85802.1"/>
    <property type="molecule type" value="Genomic_DNA"/>
</dbReference>